<name>A0ABT7F6L6_9RHOB</name>
<dbReference type="PROSITE" id="PS51257">
    <property type="entry name" value="PROKAR_LIPOPROTEIN"/>
    <property type="match status" value="1"/>
</dbReference>
<dbReference type="RefSeq" id="WP_284482947.1">
    <property type="nucleotide sequence ID" value="NZ_JASNJD010000023.1"/>
</dbReference>
<comment type="caution">
    <text evidence="1">The sequence shown here is derived from an EMBL/GenBank/DDBJ whole genome shotgun (WGS) entry which is preliminary data.</text>
</comment>
<organism evidence="1 2">
    <name type="scientific">Pseudodonghicola flavimaris</name>
    <dbReference type="NCBI Taxonomy" id="3050036"/>
    <lineage>
        <taxon>Bacteria</taxon>
        <taxon>Pseudomonadati</taxon>
        <taxon>Pseudomonadota</taxon>
        <taxon>Alphaproteobacteria</taxon>
        <taxon>Rhodobacterales</taxon>
        <taxon>Paracoccaceae</taxon>
        <taxon>Pseudodonghicola</taxon>
    </lineage>
</organism>
<protein>
    <recommendedName>
        <fullName evidence="3">Lipoprotein</fullName>
    </recommendedName>
</protein>
<reference evidence="1 2" key="1">
    <citation type="submission" date="2023-05" db="EMBL/GenBank/DDBJ databases">
        <title>Pseudodonghicola sp. nov.</title>
        <authorList>
            <person name="Huang J."/>
        </authorList>
    </citation>
    <scope>NUCLEOTIDE SEQUENCE [LARGE SCALE GENOMIC DNA]</scope>
    <source>
        <strain evidence="1 2">IC7</strain>
    </source>
</reference>
<proteinExistence type="predicted"/>
<evidence type="ECO:0000313" key="2">
    <source>
        <dbReference type="Proteomes" id="UP001243757"/>
    </source>
</evidence>
<sequence length="131" mass="13824">MRYLMAILGLAMLAACNTPSLPYRGKPATRIAVNGSVFDVRLGEKTAEAIRINREFAPRFEPVRTRAALAMMLVSGCKVTKVRGDQAVVVAKLSCAGKPPGVVMSCHRLAAATVATAAAPPAYRCDPKGPV</sequence>
<dbReference type="Proteomes" id="UP001243757">
    <property type="component" value="Unassembled WGS sequence"/>
</dbReference>
<evidence type="ECO:0008006" key="3">
    <source>
        <dbReference type="Google" id="ProtNLM"/>
    </source>
</evidence>
<gene>
    <name evidence="1" type="ORF">QO033_21450</name>
</gene>
<accession>A0ABT7F6L6</accession>
<evidence type="ECO:0000313" key="1">
    <source>
        <dbReference type="EMBL" id="MDK3020257.1"/>
    </source>
</evidence>
<dbReference type="EMBL" id="JASNJD010000023">
    <property type="protein sequence ID" value="MDK3020257.1"/>
    <property type="molecule type" value="Genomic_DNA"/>
</dbReference>
<keyword evidence="2" id="KW-1185">Reference proteome</keyword>